<reference evidence="2 3" key="1">
    <citation type="submission" date="2020-01" db="EMBL/GenBank/DDBJ databases">
        <authorList>
            <consortium name="DOE Joint Genome Institute"/>
            <person name="Haridas S."/>
            <person name="Albert R."/>
            <person name="Binder M."/>
            <person name="Bloem J."/>
            <person name="Labutti K."/>
            <person name="Salamov A."/>
            <person name="Andreopoulos B."/>
            <person name="Baker S.E."/>
            <person name="Barry K."/>
            <person name="Bills G."/>
            <person name="Bluhm B.H."/>
            <person name="Cannon C."/>
            <person name="Castanera R."/>
            <person name="Culley D.E."/>
            <person name="Daum C."/>
            <person name="Ezra D."/>
            <person name="Gonzalez J.B."/>
            <person name="Henrissat B."/>
            <person name="Kuo A."/>
            <person name="Liang C."/>
            <person name="Lipzen A."/>
            <person name="Lutzoni F."/>
            <person name="Magnuson J."/>
            <person name="Mondo S."/>
            <person name="Nolan M."/>
            <person name="Ohm R."/>
            <person name="Pangilinan J."/>
            <person name="Park H.-J.H."/>
            <person name="Ramirez L."/>
            <person name="Alfaro M."/>
            <person name="Sun H."/>
            <person name="Tritt A."/>
            <person name="Yoshinaga Y."/>
            <person name="Zwiers L.-H.L."/>
            <person name="Turgeon B.G."/>
            <person name="Goodwin S.B."/>
            <person name="Spatafora J.W."/>
            <person name="Crous P.W."/>
            <person name="Grigoriev I.V."/>
        </authorList>
    </citation>
    <scope>NUCLEOTIDE SEQUENCE [LARGE SCALE GENOMIC DNA]</scope>
    <source>
        <strain evidence="2 3">CBS 611.86</strain>
    </source>
</reference>
<gene>
    <name evidence="2" type="ORF">BDV95DRAFT_490873</name>
</gene>
<protein>
    <recommendedName>
        <fullName evidence="1">PD-(D/E)XK nuclease-like domain-containing protein</fullName>
    </recommendedName>
</protein>
<dbReference type="InterPro" id="IPR046797">
    <property type="entry name" value="PDDEXK_12"/>
</dbReference>
<comment type="caution">
    <text evidence="2">The sequence shown here is derived from an EMBL/GenBank/DDBJ whole genome shotgun (WGS) entry which is preliminary data.</text>
</comment>
<dbReference type="Pfam" id="PF20516">
    <property type="entry name" value="PDDEXK_12"/>
    <property type="match status" value="1"/>
</dbReference>
<dbReference type="AlphaFoldDB" id="A0A7C8IBA9"/>
<accession>A0A7C8IBA9</accession>
<evidence type="ECO:0000313" key="3">
    <source>
        <dbReference type="Proteomes" id="UP000481861"/>
    </source>
</evidence>
<organism evidence="2 3">
    <name type="scientific">Massariosphaeria phaeospora</name>
    <dbReference type="NCBI Taxonomy" id="100035"/>
    <lineage>
        <taxon>Eukaryota</taxon>
        <taxon>Fungi</taxon>
        <taxon>Dikarya</taxon>
        <taxon>Ascomycota</taxon>
        <taxon>Pezizomycotina</taxon>
        <taxon>Dothideomycetes</taxon>
        <taxon>Pleosporomycetidae</taxon>
        <taxon>Pleosporales</taxon>
        <taxon>Pleosporales incertae sedis</taxon>
        <taxon>Massariosphaeria</taxon>
    </lineage>
</organism>
<keyword evidence="3" id="KW-1185">Reference proteome</keyword>
<sequence>MIDFVGCLIPQSVPDDTFSAWMREQPHYLRTVNQTSYPPISRTPTVISIEVKLDGDEDEALMQLGVWLSSWHNRVGLLQKNGPVISLPAIIVLRHEWTLYLAVDVGKSIDLVYIADIGNTRSLEGTYRLLAVLRRIGDWSLTTFNPWFKHTFLGLKEE</sequence>
<name>A0A7C8IBA9_9PLEO</name>
<dbReference type="OrthoDB" id="3747161at2759"/>
<evidence type="ECO:0000259" key="1">
    <source>
        <dbReference type="Pfam" id="PF20516"/>
    </source>
</evidence>
<proteinExistence type="predicted"/>
<feature type="domain" description="PD-(D/E)XK nuclease-like" evidence="1">
    <location>
        <begin position="1"/>
        <end position="144"/>
    </location>
</feature>
<evidence type="ECO:0000313" key="2">
    <source>
        <dbReference type="EMBL" id="KAF2872811.1"/>
    </source>
</evidence>
<dbReference type="EMBL" id="JAADJZ010000008">
    <property type="protein sequence ID" value="KAF2872811.1"/>
    <property type="molecule type" value="Genomic_DNA"/>
</dbReference>
<dbReference type="Proteomes" id="UP000481861">
    <property type="component" value="Unassembled WGS sequence"/>
</dbReference>